<keyword evidence="2" id="KW-1185">Reference proteome</keyword>
<evidence type="ECO:0000313" key="1">
    <source>
        <dbReference type="EMBL" id="MEQ2528225.1"/>
    </source>
</evidence>
<organism evidence="1 2">
    <name type="scientific">Robertmurraya yapensis</name>
    <name type="common">ex Hitch et al 2024</name>
    <dbReference type="NCBI Taxonomy" id="3133160"/>
    <lineage>
        <taxon>Bacteria</taxon>
        <taxon>Bacillati</taxon>
        <taxon>Bacillota</taxon>
        <taxon>Bacilli</taxon>
        <taxon>Bacillales</taxon>
        <taxon>Bacillaceae</taxon>
        <taxon>Robertmurraya</taxon>
    </lineage>
</organism>
<evidence type="ECO:0000313" key="2">
    <source>
        <dbReference type="Proteomes" id="UP001439875"/>
    </source>
</evidence>
<name>A0ACC6SDV7_9BACI</name>
<dbReference type="EMBL" id="JBBMEW010000016">
    <property type="protein sequence ID" value="MEQ2528225.1"/>
    <property type="molecule type" value="Genomic_DNA"/>
</dbReference>
<gene>
    <name evidence="1" type="ORF">WMO40_16180</name>
</gene>
<reference evidence="1" key="1">
    <citation type="submission" date="2024-03" db="EMBL/GenBank/DDBJ databases">
        <title>Human intestinal bacterial collection.</title>
        <authorList>
            <person name="Pauvert C."/>
            <person name="Hitch T.C.A."/>
            <person name="Clavel T."/>
        </authorList>
    </citation>
    <scope>NUCLEOTIDE SEQUENCE</scope>
    <source>
        <strain evidence="1">CLA-AA-H227</strain>
    </source>
</reference>
<comment type="caution">
    <text evidence="1">The sequence shown here is derived from an EMBL/GenBank/DDBJ whole genome shotgun (WGS) entry which is preliminary data.</text>
</comment>
<dbReference type="Proteomes" id="UP001439875">
    <property type="component" value="Unassembled WGS sequence"/>
</dbReference>
<protein>
    <submittedName>
        <fullName evidence="1">Uncharacterized protein</fullName>
    </submittedName>
</protein>
<sequence length="95" mass="11366">MKSWFRKGMELKIPISEFNPKSVSFTYGDSFPAMRFQDGKPYRGQVYTFDEIPKVIEQYGLPQCWNNEGEYGPERYIEVQVWDYSPMDLYRKLNC</sequence>
<accession>A0ACC6SDV7</accession>
<proteinExistence type="predicted"/>